<name>A0A6P1MEG6_9FIRM</name>
<feature type="transmembrane region" description="Helical" evidence="7">
    <location>
        <begin position="92"/>
        <end position="114"/>
    </location>
</feature>
<dbReference type="PANTHER" id="PTHR43823">
    <property type="entry name" value="SPORULATION PROTEIN YKVU"/>
    <property type="match status" value="1"/>
</dbReference>
<evidence type="ECO:0000313" key="9">
    <source>
        <dbReference type="Proteomes" id="UP000463883"/>
    </source>
</evidence>
<feature type="transmembrane region" description="Helical" evidence="7">
    <location>
        <begin position="387"/>
        <end position="409"/>
    </location>
</feature>
<evidence type="ECO:0000256" key="1">
    <source>
        <dbReference type="ARBA" id="ARBA00004651"/>
    </source>
</evidence>
<feature type="transmembrane region" description="Helical" evidence="7">
    <location>
        <begin position="189"/>
        <end position="214"/>
    </location>
</feature>
<accession>A0A6P1MEG6</accession>
<dbReference type="InterPro" id="IPR002528">
    <property type="entry name" value="MATE_fam"/>
</dbReference>
<feature type="transmembrane region" description="Helical" evidence="7">
    <location>
        <begin position="270"/>
        <end position="291"/>
    </location>
</feature>
<dbReference type="Pfam" id="PF01554">
    <property type="entry name" value="MatE"/>
    <property type="match status" value="2"/>
</dbReference>
<evidence type="ECO:0000256" key="6">
    <source>
        <dbReference type="ARBA" id="ARBA00023136"/>
    </source>
</evidence>
<evidence type="ECO:0000256" key="3">
    <source>
        <dbReference type="ARBA" id="ARBA00022475"/>
    </source>
</evidence>
<evidence type="ECO:0000256" key="4">
    <source>
        <dbReference type="ARBA" id="ARBA00022692"/>
    </source>
</evidence>
<keyword evidence="5 7" id="KW-1133">Transmembrane helix</keyword>
<dbReference type="GO" id="GO:0015297">
    <property type="term" value="F:antiporter activity"/>
    <property type="evidence" value="ECO:0007669"/>
    <property type="project" value="InterPro"/>
</dbReference>
<feature type="transmembrane region" description="Helical" evidence="7">
    <location>
        <begin position="134"/>
        <end position="156"/>
    </location>
</feature>
<evidence type="ECO:0000256" key="7">
    <source>
        <dbReference type="SAM" id="Phobius"/>
    </source>
</evidence>
<dbReference type="GO" id="GO:0042910">
    <property type="term" value="F:xenobiotic transmembrane transporter activity"/>
    <property type="evidence" value="ECO:0007669"/>
    <property type="project" value="InterPro"/>
</dbReference>
<dbReference type="RefSeq" id="WP_162361991.1">
    <property type="nucleotide sequence ID" value="NZ_CP047591.1"/>
</dbReference>
<organism evidence="8 9">
    <name type="scientific">Aminipila terrae</name>
    <dbReference type="NCBI Taxonomy" id="2697030"/>
    <lineage>
        <taxon>Bacteria</taxon>
        <taxon>Bacillati</taxon>
        <taxon>Bacillota</taxon>
        <taxon>Clostridia</taxon>
        <taxon>Peptostreptococcales</taxon>
        <taxon>Anaerovoracaceae</taxon>
        <taxon>Aminipila</taxon>
    </lineage>
</organism>
<reference evidence="8 9" key="1">
    <citation type="submission" date="2020-01" db="EMBL/GenBank/DDBJ databases">
        <title>Genomic analysis of Aminipila sp. CBA3637.</title>
        <authorList>
            <person name="Kim Y.B."/>
            <person name="Roh S.W."/>
        </authorList>
    </citation>
    <scope>NUCLEOTIDE SEQUENCE [LARGE SCALE GENOMIC DNA]</scope>
    <source>
        <strain evidence="8 9">CBA3637</strain>
    </source>
</reference>
<feature type="transmembrane region" description="Helical" evidence="7">
    <location>
        <begin position="312"/>
        <end position="338"/>
    </location>
</feature>
<protein>
    <submittedName>
        <fullName evidence="8">MATE family efflux transporter</fullName>
    </submittedName>
</protein>
<evidence type="ECO:0000256" key="5">
    <source>
        <dbReference type="ARBA" id="ARBA00022989"/>
    </source>
</evidence>
<feature type="transmembrane region" description="Helical" evidence="7">
    <location>
        <begin position="55"/>
        <end position="80"/>
    </location>
</feature>
<keyword evidence="6 7" id="KW-0472">Membrane</keyword>
<dbReference type="InterPro" id="IPR051327">
    <property type="entry name" value="MATE_MepA_subfamily"/>
</dbReference>
<feature type="transmembrane region" description="Helical" evidence="7">
    <location>
        <begin position="358"/>
        <end position="380"/>
    </location>
</feature>
<evidence type="ECO:0000256" key="2">
    <source>
        <dbReference type="ARBA" id="ARBA00022448"/>
    </source>
</evidence>
<comment type="subcellular location">
    <subcellularLocation>
        <location evidence="1">Cell membrane</location>
        <topology evidence="1">Multi-pass membrane protein</topology>
    </subcellularLocation>
</comment>
<sequence>MENSIQKNYNFTKLIRFSIPTIAMMVFMSMYSIVDGAFVSIFINTNALSALNIAYPLFNVVIAMGVMLGAGGSAIIAKKIGETKFQEAKENFSLIVYTGIALGLIMTIIGGIFMKPLLIFLGANNVLMNYCYDYAFTLLLFTTPAILQMIFQYLFITAGNPHLGFGLTIAGGCLNIILDYVFIVPLNMGISGAALATGLGILIPSTVGILYFSFNRKGSLYFVKTKIHMPVLLHGCGNGSSEMVTEFSNAVITFLYNLIMMKYIGEDGVAAITILLYVDFLLKAALLGFSMGVSPVISYNYGSQNIEQIKKLFKYCISFVLATSTIIYIVSILCAPYLTGIFAHNNAHVYKLAMSGFMLYNISFLFSGFNIFSSALFTAFSNGKISAVISFLRTFLFLSAGLLLLPPLIGIKGAWIAVTISEGLSMLMSLFFLIKYRKVYQYL</sequence>
<dbReference type="InterPro" id="IPR048279">
    <property type="entry name" value="MdtK-like"/>
</dbReference>
<keyword evidence="2" id="KW-0813">Transport</keyword>
<feature type="transmembrane region" description="Helical" evidence="7">
    <location>
        <begin position="247"/>
        <end position="264"/>
    </location>
</feature>
<keyword evidence="3" id="KW-1003">Cell membrane</keyword>
<dbReference type="Proteomes" id="UP000463883">
    <property type="component" value="Chromosome"/>
</dbReference>
<feature type="transmembrane region" description="Helical" evidence="7">
    <location>
        <begin position="415"/>
        <end position="434"/>
    </location>
</feature>
<dbReference type="PIRSF" id="PIRSF006603">
    <property type="entry name" value="DinF"/>
    <property type="match status" value="1"/>
</dbReference>
<keyword evidence="9" id="KW-1185">Reference proteome</keyword>
<proteinExistence type="predicted"/>
<gene>
    <name evidence="8" type="ORF">Ami3637_07245</name>
</gene>
<keyword evidence="4 7" id="KW-0812">Transmembrane</keyword>
<feature type="transmembrane region" description="Helical" evidence="7">
    <location>
        <begin position="21"/>
        <end position="43"/>
    </location>
</feature>
<dbReference type="KEGG" id="amic:Ami3637_07245"/>
<dbReference type="PANTHER" id="PTHR43823:SF3">
    <property type="entry name" value="MULTIDRUG EXPORT PROTEIN MEPA"/>
    <property type="match status" value="1"/>
</dbReference>
<feature type="transmembrane region" description="Helical" evidence="7">
    <location>
        <begin position="163"/>
        <end position="183"/>
    </location>
</feature>
<dbReference type="AlphaFoldDB" id="A0A6P1MEG6"/>
<evidence type="ECO:0000313" key="8">
    <source>
        <dbReference type="EMBL" id="QHI72221.1"/>
    </source>
</evidence>
<dbReference type="EMBL" id="CP047591">
    <property type="protein sequence ID" value="QHI72221.1"/>
    <property type="molecule type" value="Genomic_DNA"/>
</dbReference>
<dbReference type="GO" id="GO:0005886">
    <property type="term" value="C:plasma membrane"/>
    <property type="evidence" value="ECO:0007669"/>
    <property type="project" value="UniProtKB-SubCell"/>
</dbReference>